<dbReference type="Proteomes" id="UP000500930">
    <property type="component" value="Chromosome"/>
</dbReference>
<gene>
    <name evidence="1" type="ORF">ANPL_00945</name>
</gene>
<protein>
    <submittedName>
        <fullName evidence="1">Uncharacterized protein</fullName>
    </submittedName>
</protein>
<dbReference type="KEGG" id="aplt:ANPL_00945"/>
<evidence type="ECO:0000313" key="2">
    <source>
        <dbReference type="Proteomes" id="UP000500930"/>
    </source>
</evidence>
<keyword evidence="2" id="KW-1185">Reference proteome</keyword>
<name>A0A858PXI2_9RICK</name>
<accession>A0A858PXI2</accession>
<organism evidence="1 2">
    <name type="scientific">Anaplasma platys</name>
    <dbReference type="NCBI Taxonomy" id="949"/>
    <lineage>
        <taxon>Bacteria</taxon>
        <taxon>Pseudomonadati</taxon>
        <taxon>Pseudomonadota</taxon>
        <taxon>Alphaproteobacteria</taxon>
        <taxon>Rickettsiales</taxon>
        <taxon>Anaplasmataceae</taxon>
        <taxon>Anaplasma</taxon>
    </lineage>
</organism>
<dbReference type="EMBL" id="CP046391">
    <property type="protein sequence ID" value="QJC27301.1"/>
    <property type="molecule type" value="Genomic_DNA"/>
</dbReference>
<proteinExistence type="predicted"/>
<evidence type="ECO:0000313" key="1">
    <source>
        <dbReference type="EMBL" id="QJC27301.1"/>
    </source>
</evidence>
<reference evidence="1 2" key="1">
    <citation type="journal article" date="2020" name="Pathogens">
        <title>First Whole Genome Sequence of Anaplasma platys, an Obligate Intracellular Rickettsial Pathogen of Dogs.</title>
        <authorList>
            <person name="Llanes A."/>
            <person name="Rajeev S."/>
        </authorList>
    </citation>
    <scope>NUCLEOTIDE SEQUENCE [LARGE SCALE GENOMIC DNA]</scope>
    <source>
        <strain evidence="1 2">S3</strain>
    </source>
</reference>
<sequence length="300" mass="32718">MLETVTARRADDAVISVQQDNTTQNITISGINVPALRLLGLDQDSVVLNSSLYSIVDSKTKNIISSYLEYSDNGTDLTDVVSKMRDFVLLNSQSQALSVKPKVFRVTSAKNFLNYEILIRDTSVSQKLSAFRRDMLPPDARYTIDENLGILDEQSTATEVQVILSFAQRTAIEVVFAVVAPDPPFSDDTEAHGSMMRLLADSLSANLRYTDIVGYLGKSTLVFALLGCGRGNANAAATRIHGRVAEKLALLFSKATLSVVYASAHEAVDGALLSDMQHALLTYQRSRSSSVSPYKPDMVL</sequence>
<dbReference type="AlphaFoldDB" id="A0A858PXI2"/>
<dbReference type="RefSeq" id="WP_169192942.1">
    <property type="nucleotide sequence ID" value="NZ_CP046391.1"/>
</dbReference>